<evidence type="ECO:0000313" key="3">
    <source>
        <dbReference type="Proteomes" id="UP001589894"/>
    </source>
</evidence>
<dbReference type="CDD" id="cd07043">
    <property type="entry name" value="STAS_anti-anti-sigma_factors"/>
    <property type="match status" value="1"/>
</dbReference>
<dbReference type="Proteomes" id="UP001589894">
    <property type="component" value="Unassembled WGS sequence"/>
</dbReference>
<accession>A0ABV6P4I7</accession>
<comment type="caution">
    <text evidence="2">The sequence shown here is derived from an EMBL/GenBank/DDBJ whole genome shotgun (WGS) entry which is preliminary data.</text>
</comment>
<gene>
    <name evidence="2" type="ORF">ACFFHU_27860</name>
</gene>
<reference evidence="2 3" key="1">
    <citation type="submission" date="2024-09" db="EMBL/GenBank/DDBJ databases">
        <authorList>
            <person name="Sun Q."/>
            <person name="Mori K."/>
        </authorList>
    </citation>
    <scope>NUCLEOTIDE SEQUENCE [LARGE SCALE GENOMIC DNA]</scope>
    <source>
        <strain evidence="2 3">TBRC 2205</strain>
    </source>
</reference>
<protein>
    <submittedName>
        <fullName evidence="2">STAS domain-containing protein</fullName>
    </submittedName>
</protein>
<evidence type="ECO:0000313" key="2">
    <source>
        <dbReference type="EMBL" id="MFC0567947.1"/>
    </source>
</evidence>
<sequence length="100" mass="10330">MTAPLTLTTGSRSDGATVLAVVGEIDMSNVDTFAAALTDAAARAGEAQFVVDLTRAEYIDSAGLAALFAHTDRLRIVATPLLAPVLTVSGLSDLTQVLQR</sequence>
<dbReference type="Pfam" id="PF01740">
    <property type="entry name" value="STAS"/>
    <property type="match status" value="1"/>
</dbReference>
<feature type="domain" description="STAS" evidence="1">
    <location>
        <begin position="14"/>
        <end position="100"/>
    </location>
</feature>
<proteinExistence type="predicted"/>
<keyword evidence="3" id="KW-1185">Reference proteome</keyword>
<dbReference type="Gene3D" id="3.30.750.24">
    <property type="entry name" value="STAS domain"/>
    <property type="match status" value="1"/>
</dbReference>
<name>A0ABV6P4I7_9ACTN</name>
<evidence type="ECO:0000259" key="1">
    <source>
        <dbReference type="PROSITE" id="PS50801"/>
    </source>
</evidence>
<dbReference type="SUPFAM" id="SSF52091">
    <property type="entry name" value="SpoIIaa-like"/>
    <property type="match status" value="1"/>
</dbReference>
<dbReference type="PROSITE" id="PS50801">
    <property type="entry name" value="STAS"/>
    <property type="match status" value="1"/>
</dbReference>
<dbReference type="InterPro" id="IPR002645">
    <property type="entry name" value="STAS_dom"/>
</dbReference>
<dbReference type="InterPro" id="IPR036513">
    <property type="entry name" value="STAS_dom_sf"/>
</dbReference>
<dbReference type="RefSeq" id="WP_377343328.1">
    <property type="nucleotide sequence ID" value="NZ_JBHLUE010000026.1"/>
</dbReference>
<organism evidence="2 3">
    <name type="scientific">Plantactinospora siamensis</name>
    <dbReference type="NCBI Taxonomy" id="555372"/>
    <lineage>
        <taxon>Bacteria</taxon>
        <taxon>Bacillati</taxon>
        <taxon>Actinomycetota</taxon>
        <taxon>Actinomycetes</taxon>
        <taxon>Micromonosporales</taxon>
        <taxon>Micromonosporaceae</taxon>
        <taxon>Plantactinospora</taxon>
    </lineage>
</organism>
<dbReference type="EMBL" id="JBHLUE010000026">
    <property type="protein sequence ID" value="MFC0567947.1"/>
    <property type="molecule type" value="Genomic_DNA"/>
</dbReference>